<evidence type="ECO:0000313" key="2">
    <source>
        <dbReference type="EMBL" id="POS00722.1"/>
    </source>
</evidence>
<evidence type="ECO:0008006" key="4">
    <source>
        <dbReference type="Google" id="ProtNLM"/>
    </source>
</evidence>
<dbReference type="AlphaFoldDB" id="A0A2S4N4Q2"/>
<evidence type="ECO:0000256" key="1">
    <source>
        <dbReference type="SAM" id="Coils"/>
    </source>
</evidence>
<organism evidence="2 3">
    <name type="scientific">Flavobacterium croceum DSM 17960</name>
    <dbReference type="NCBI Taxonomy" id="1121886"/>
    <lineage>
        <taxon>Bacteria</taxon>
        <taxon>Pseudomonadati</taxon>
        <taxon>Bacteroidota</taxon>
        <taxon>Flavobacteriia</taxon>
        <taxon>Flavobacteriales</taxon>
        <taxon>Flavobacteriaceae</taxon>
        <taxon>Flavobacterium</taxon>
    </lineage>
</organism>
<gene>
    <name evidence="2" type="ORF">Q361_1279</name>
</gene>
<reference evidence="2 3" key="1">
    <citation type="submission" date="2018-01" db="EMBL/GenBank/DDBJ databases">
        <title>Genomic Encyclopedia of Type Strains, Phase I: the one thousand microbial genomes (KMG-I) project.</title>
        <authorList>
            <person name="Goeker M."/>
        </authorList>
    </citation>
    <scope>NUCLEOTIDE SEQUENCE [LARGE SCALE GENOMIC DNA]</scope>
    <source>
        <strain evidence="2 3">DSM 17960</strain>
    </source>
</reference>
<dbReference type="EMBL" id="PQNY01000027">
    <property type="protein sequence ID" value="POS00722.1"/>
    <property type="molecule type" value="Genomic_DNA"/>
</dbReference>
<keyword evidence="1" id="KW-0175">Coiled coil</keyword>
<keyword evidence="3" id="KW-1185">Reference proteome</keyword>
<sequence>MLKIPPIANTQTVGRNPCPHYAEKDMTTKILFFLIPLATFSQVKLPTTPQPTQFQHYGNHSFGTPTNMQPPNPMTIFYGTDEQKRINQQNQQIIQEVQHNQQQRLEAQNLLRKEINQQNQNKSINYNLPSLANKKGTEFYRQVFDEMLTLNVENYSIKDVNFKIENAYFENKLQKEEFNKVIKQSADFILSTMKELKYDLNSNTAKNYILFQFFSETLQLKSNNKKHLPFKYDFEDYMGIKDYSKMFVTKLINTHSGQCHSMPLLYLILAEQIGAVAYLSQSPNHSYIKFQDDKGKWYNIELTNGMFTVPSFILNSGFISSEAIQNNIYMQNMTKKELLSQFFTDLASGYIHKFGYDEFVEKVTNKALELNPNSITANMNKANFNTEHLKYVVKLLGIDPANQQSREEILNYPQAVEILRNMHKQYDVIDNLGFQQMPAESYEKWLSSLQAKKNKQDNEKEKETLQHLTKTLNEAKRKMDLKSKR</sequence>
<accession>A0A2S4N4Q2</accession>
<proteinExistence type="predicted"/>
<protein>
    <recommendedName>
        <fullName evidence="4">Transglutaminase superfamily protein</fullName>
    </recommendedName>
</protein>
<name>A0A2S4N4Q2_9FLAO</name>
<comment type="caution">
    <text evidence="2">The sequence shown here is derived from an EMBL/GenBank/DDBJ whole genome shotgun (WGS) entry which is preliminary data.</text>
</comment>
<feature type="coiled-coil region" evidence="1">
    <location>
        <begin position="446"/>
        <end position="485"/>
    </location>
</feature>
<dbReference type="Proteomes" id="UP000237056">
    <property type="component" value="Unassembled WGS sequence"/>
</dbReference>
<evidence type="ECO:0000313" key="3">
    <source>
        <dbReference type="Proteomes" id="UP000237056"/>
    </source>
</evidence>